<dbReference type="GO" id="GO:0009308">
    <property type="term" value="P:amine metabolic process"/>
    <property type="evidence" value="ECO:0007669"/>
    <property type="project" value="InterPro"/>
</dbReference>
<evidence type="ECO:0000313" key="1">
    <source>
        <dbReference type="EMBL" id="ODO11100.1"/>
    </source>
</evidence>
<name>A0A1E3KDB8_9TREE</name>
<dbReference type="GO" id="GO:0005507">
    <property type="term" value="F:copper ion binding"/>
    <property type="evidence" value="ECO:0007669"/>
    <property type="project" value="InterPro"/>
</dbReference>
<proteinExistence type="predicted"/>
<organism evidence="1 2">
    <name type="scientific">Cryptococcus amylolentus CBS 6273</name>
    <dbReference type="NCBI Taxonomy" id="1296118"/>
    <lineage>
        <taxon>Eukaryota</taxon>
        <taxon>Fungi</taxon>
        <taxon>Dikarya</taxon>
        <taxon>Basidiomycota</taxon>
        <taxon>Agaricomycotina</taxon>
        <taxon>Tremellomycetes</taxon>
        <taxon>Tremellales</taxon>
        <taxon>Cryptococcaceae</taxon>
        <taxon>Cryptococcus</taxon>
    </lineage>
</organism>
<dbReference type="InterPro" id="IPR016182">
    <property type="entry name" value="Cu_amine_oxidase_N-reg"/>
</dbReference>
<dbReference type="GO" id="GO:0048038">
    <property type="term" value="F:quinone binding"/>
    <property type="evidence" value="ECO:0007669"/>
    <property type="project" value="InterPro"/>
</dbReference>
<dbReference type="Gene3D" id="3.10.450.40">
    <property type="match status" value="1"/>
</dbReference>
<dbReference type="OrthoDB" id="282152at2759"/>
<comment type="caution">
    <text evidence="1">The sequence shown here is derived from an EMBL/GenBank/DDBJ whole genome shotgun (WGS) entry which is preliminary data.</text>
</comment>
<sequence>MLFCPYCANNLTIGDREDSADKCWICPTCPYQFIIDRQISMRTHLKRKQVDDVLGGKEAWANVDKIDDDACPLDALSYLDGDGDKPARYVIASIIFGATEEPYVQDLVVGPLPVSDDKWLRTLGRILPAS</sequence>
<dbReference type="AlphaFoldDB" id="A0A1E3KDB8"/>
<dbReference type="Proteomes" id="UP000095149">
    <property type="component" value="Unassembled WGS sequence"/>
</dbReference>
<dbReference type="SUPFAM" id="SSF54416">
    <property type="entry name" value="Amine oxidase N-terminal region"/>
    <property type="match status" value="1"/>
</dbReference>
<dbReference type="EMBL" id="MEKH01000002">
    <property type="protein sequence ID" value="ODO11100.1"/>
    <property type="molecule type" value="Genomic_DNA"/>
</dbReference>
<protein>
    <recommendedName>
        <fullName evidence="3">DNA-directed RNA polymerase M/15kDa subunit domain-containing protein</fullName>
    </recommendedName>
</protein>
<evidence type="ECO:0000313" key="2">
    <source>
        <dbReference type="Proteomes" id="UP000095149"/>
    </source>
</evidence>
<evidence type="ECO:0008006" key="3">
    <source>
        <dbReference type="Google" id="ProtNLM"/>
    </source>
</evidence>
<reference evidence="1 2" key="1">
    <citation type="submission" date="2016-06" db="EMBL/GenBank/DDBJ databases">
        <title>Evolution of pathogenesis and genome organization in the Tremellales.</title>
        <authorList>
            <person name="Cuomo C."/>
            <person name="Litvintseva A."/>
            <person name="Heitman J."/>
            <person name="Chen Y."/>
            <person name="Sun S."/>
            <person name="Springer D."/>
            <person name="Dromer F."/>
            <person name="Young S."/>
            <person name="Zeng Q."/>
            <person name="Chapman S."/>
            <person name="Gujja S."/>
            <person name="Saif S."/>
            <person name="Birren B."/>
        </authorList>
    </citation>
    <scope>NUCLEOTIDE SEQUENCE [LARGE SCALE GENOMIC DNA]</scope>
    <source>
        <strain evidence="1 2">CBS 6273</strain>
    </source>
</reference>
<gene>
    <name evidence="1" type="ORF">I350_01702</name>
</gene>
<dbReference type="GO" id="GO:0008131">
    <property type="term" value="F:primary methylamine oxidase activity"/>
    <property type="evidence" value="ECO:0007669"/>
    <property type="project" value="InterPro"/>
</dbReference>
<accession>A0A1E3KDB8</accession>